<sequence>MTLREKLALLEKRAAGKLAEIKDDTAADAARAIEKDHEKILAEIADVRKQIKDADDADASRQTEKPVDVAGEIRKALDAEQKRVSEIRKLAKDAGESEIGDEHIEGRKSVDEFRSALLGKLMAREATHIDNRSPARVGEEHSEKRAVAMREALHHRADPNFELTSAAREYRGFSLMDMAREALELRGVKTRGMSRDEIAGAALAQRSGYGSTSDFPILLGNVINTTLRAGYEAAGQTFRPLVREATVSDFKLVNRAQLGEGPAFDKVNESGEYKHGTVSEGKESYRIATYGKVIAITRQVIINDDMNAFGRIPQLMGGAAAQLESDLVWAQILSNPTMGDGVALFHATHKNLPTAAAFSVDALGVARATMAKQVGLDGKTVLNIRPQFLVVPVGLETKAEQELKSLFYADSSNKVATASMRALEIISEARLDNGISNAAVGAAISGSATAWYLAASPSQIDTVELAYLEGNRGVYIETRQGFDVDGLEVKARLDVGAKAMDHRGLLKNAGA</sequence>
<dbReference type="NCBIfam" id="NF045541">
    <property type="entry name" value="scaf_prot_MCP2"/>
    <property type="match status" value="1"/>
</dbReference>
<feature type="coiled-coil region" evidence="1">
    <location>
        <begin position="30"/>
        <end position="57"/>
    </location>
</feature>
<dbReference type="AlphaFoldDB" id="A0A6A1TPB3"/>
<dbReference type="Pfam" id="PF25209">
    <property type="entry name" value="Phage_capsid_4"/>
    <property type="match status" value="1"/>
</dbReference>
<gene>
    <name evidence="2" type="ORF">F4V91_08600</name>
</gene>
<name>A0A6A1TPB3_NEOGA</name>
<keyword evidence="1" id="KW-0175">Coiled coil</keyword>
<dbReference type="Proteomes" id="UP000386575">
    <property type="component" value="Unassembled WGS sequence"/>
</dbReference>
<reference evidence="2 3" key="1">
    <citation type="submission" date="2019-09" db="EMBL/GenBank/DDBJ databases">
        <title>Genome sequencing of Ng87 strain.</title>
        <authorList>
            <person name="Karasev E.S."/>
            <person name="Andronov E."/>
        </authorList>
    </citation>
    <scope>NUCLEOTIDE SEQUENCE [LARGE SCALE GENOMIC DNA]</scope>
    <source>
        <strain evidence="2 3">Ng87</strain>
    </source>
</reference>
<proteinExistence type="predicted"/>
<protein>
    <submittedName>
        <fullName evidence="2">Uncharacterized protein</fullName>
    </submittedName>
</protein>
<dbReference type="EMBL" id="VZUL01000002">
    <property type="protein sequence ID" value="KAB1086482.1"/>
    <property type="molecule type" value="Genomic_DNA"/>
</dbReference>
<evidence type="ECO:0000313" key="3">
    <source>
        <dbReference type="Proteomes" id="UP000386575"/>
    </source>
</evidence>
<evidence type="ECO:0000256" key="1">
    <source>
        <dbReference type="SAM" id="Coils"/>
    </source>
</evidence>
<dbReference type="RefSeq" id="WP_151041888.1">
    <property type="nucleotide sequence ID" value="NZ_VZUL01000002.1"/>
</dbReference>
<accession>A0A6A1TPB3</accession>
<evidence type="ECO:0000313" key="2">
    <source>
        <dbReference type="EMBL" id="KAB1086482.1"/>
    </source>
</evidence>
<comment type="caution">
    <text evidence="2">The sequence shown here is derived from an EMBL/GenBank/DDBJ whole genome shotgun (WGS) entry which is preliminary data.</text>
</comment>
<organism evidence="2 3">
    <name type="scientific">Neorhizobium galegae</name>
    <name type="common">Rhizobium galegae</name>
    <dbReference type="NCBI Taxonomy" id="399"/>
    <lineage>
        <taxon>Bacteria</taxon>
        <taxon>Pseudomonadati</taxon>
        <taxon>Pseudomonadota</taxon>
        <taxon>Alphaproteobacteria</taxon>
        <taxon>Hyphomicrobiales</taxon>
        <taxon>Rhizobiaceae</taxon>
        <taxon>Rhizobium/Agrobacterium group</taxon>
        <taxon>Neorhizobium</taxon>
    </lineage>
</organism>